<comment type="caution">
    <text evidence="9">The sequence shown here is derived from an EMBL/GenBank/DDBJ whole genome shotgun (WGS) entry which is preliminary data.</text>
</comment>
<dbReference type="Proteomes" id="UP001597347">
    <property type="component" value="Unassembled WGS sequence"/>
</dbReference>
<keyword evidence="5 8" id="KW-1133">Transmembrane helix</keyword>
<keyword evidence="3" id="KW-0808">Transferase</keyword>
<evidence type="ECO:0000256" key="2">
    <source>
        <dbReference type="ARBA" id="ARBA00022475"/>
    </source>
</evidence>
<gene>
    <name evidence="9" type="ORF">ACFSBI_09170</name>
</gene>
<proteinExistence type="inferred from homology"/>
<keyword evidence="2" id="KW-1003">Cell membrane</keyword>
<feature type="transmembrane region" description="Helical" evidence="8">
    <location>
        <begin position="258"/>
        <end position="284"/>
    </location>
</feature>
<evidence type="ECO:0000256" key="7">
    <source>
        <dbReference type="ARBA" id="ARBA00024033"/>
    </source>
</evidence>
<comment type="subcellular location">
    <subcellularLocation>
        <location evidence="1">Cell membrane</location>
        <topology evidence="1">Multi-pass membrane protein</topology>
    </subcellularLocation>
</comment>
<evidence type="ECO:0000256" key="5">
    <source>
        <dbReference type="ARBA" id="ARBA00022989"/>
    </source>
</evidence>
<keyword evidence="6 8" id="KW-0472">Membrane</keyword>
<comment type="similarity">
    <text evidence="7">Belongs to the glycosyltransferase 87 family.</text>
</comment>
<feature type="transmembrane region" description="Helical" evidence="8">
    <location>
        <begin position="86"/>
        <end position="106"/>
    </location>
</feature>
<feature type="transmembrane region" description="Helical" evidence="8">
    <location>
        <begin position="160"/>
        <end position="179"/>
    </location>
</feature>
<dbReference type="RefSeq" id="WP_377934208.1">
    <property type="nucleotide sequence ID" value="NZ_JBHUEA010000012.1"/>
</dbReference>
<evidence type="ECO:0000256" key="8">
    <source>
        <dbReference type="SAM" id="Phobius"/>
    </source>
</evidence>
<feature type="transmembrane region" description="Helical" evidence="8">
    <location>
        <begin position="291"/>
        <end position="310"/>
    </location>
</feature>
<feature type="transmembrane region" description="Helical" evidence="8">
    <location>
        <begin position="113"/>
        <end position="129"/>
    </location>
</feature>
<feature type="transmembrane region" description="Helical" evidence="8">
    <location>
        <begin position="185"/>
        <end position="213"/>
    </location>
</feature>
<evidence type="ECO:0000256" key="6">
    <source>
        <dbReference type="ARBA" id="ARBA00023136"/>
    </source>
</evidence>
<feature type="transmembrane region" description="Helical" evidence="8">
    <location>
        <begin position="339"/>
        <end position="358"/>
    </location>
</feature>
<protein>
    <submittedName>
        <fullName evidence="9">Glycosyltransferase 87 family protein</fullName>
    </submittedName>
</protein>
<reference evidence="10" key="1">
    <citation type="journal article" date="2019" name="Int. J. Syst. Evol. Microbiol.">
        <title>The Global Catalogue of Microorganisms (GCM) 10K type strain sequencing project: providing services to taxonomists for standard genome sequencing and annotation.</title>
        <authorList>
            <consortium name="The Broad Institute Genomics Platform"/>
            <consortium name="The Broad Institute Genome Sequencing Center for Infectious Disease"/>
            <person name="Wu L."/>
            <person name="Ma J."/>
        </authorList>
    </citation>
    <scope>NUCLEOTIDE SEQUENCE [LARGE SCALE GENOMIC DNA]</scope>
    <source>
        <strain evidence="10">CGMCC 1.12471</strain>
    </source>
</reference>
<evidence type="ECO:0000313" key="10">
    <source>
        <dbReference type="Proteomes" id="UP001597347"/>
    </source>
</evidence>
<evidence type="ECO:0000256" key="1">
    <source>
        <dbReference type="ARBA" id="ARBA00004651"/>
    </source>
</evidence>
<dbReference type="EMBL" id="JBHUEA010000012">
    <property type="protein sequence ID" value="MFD1721719.1"/>
    <property type="molecule type" value="Genomic_DNA"/>
</dbReference>
<dbReference type="Pfam" id="PF09594">
    <property type="entry name" value="GT87"/>
    <property type="match status" value="1"/>
</dbReference>
<organism evidence="9 10">
    <name type="scientific">Amnibacterium endophyticum</name>
    <dbReference type="NCBI Taxonomy" id="2109337"/>
    <lineage>
        <taxon>Bacteria</taxon>
        <taxon>Bacillati</taxon>
        <taxon>Actinomycetota</taxon>
        <taxon>Actinomycetes</taxon>
        <taxon>Micrococcales</taxon>
        <taxon>Microbacteriaceae</taxon>
        <taxon>Amnibacterium</taxon>
    </lineage>
</organism>
<dbReference type="InterPro" id="IPR018584">
    <property type="entry name" value="GT87"/>
</dbReference>
<sequence length="414" mass="42559">MPNGGTPGRAGAVALVAAFLVVHVGLALVNVLATAYNPAGDVTGVYRFWIDHWRQTGVLVGVDTAWVYPIGALPPMLAASVLGDGAYLWTWLGIVTVLDAAALWLLARRRRSLAWWWLGSTALLGPVALSRIDAIALPIAIAGVLLVATRPWLASLLFTLAAWVKVWPAALVAAMLLALKRVSGAVTAAALASAGIIGLTVLAGGGGAVFSFLTAQADRGLQVEAPVAIPWLWSAALGDPGVQVYYDTTILTYQLRGAGVAAVAGAMNPVLLVGVAAVVALALVARARGAAPLPLVAVTGLALVSAVIALNKVGSPQYLTWYVAPILLGLLVDARRFRGVSIAVLVAAGLTQLVYPWWYAGVVVPEPAAIAVLTLRNAIEVGLLGWALVALASLRAPAEPGADARPASPSVAAR</sequence>
<keyword evidence="4 8" id="KW-0812">Transmembrane</keyword>
<evidence type="ECO:0000313" key="9">
    <source>
        <dbReference type="EMBL" id="MFD1721719.1"/>
    </source>
</evidence>
<feature type="transmembrane region" description="Helical" evidence="8">
    <location>
        <begin position="316"/>
        <end position="332"/>
    </location>
</feature>
<evidence type="ECO:0000256" key="4">
    <source>
        <dbReference type="ARBA" id="ARBA00022692"/>
    </source>
</evidence>
<name>A0ABW4LFN4_9MICO</name>
<feature type="transmembrane region" description="Helical" evidence="8">
    <location>
        <begin position="12"/>
        <end position="36"/>
    </location>
</feature>
<evidence type="ECO:0000256" key="3">
    <source>
        <dbReference type="ARBA" id="ARBA00022679"/>
    </source>
</evidence>
<accession>A0ABW4LFN4</accession>
<keyword evidence="10" id="KW-1185">Reference proteome</keyword>